<sequence>MLIQVAAPQKQITPAQSLWEQGYQAGKRCQPRISQDSGYALGYQAGLEQWLEERDRQIAKLPDGIGSPYETGAGDVRLRSVDPWSDCDWLYSSGDDF</sequence>
<dbReference type="Proteomes" id="UP001464891">
    <property type="component" value="Unassembled WGS sequence"/>
</dbReference>
<reference evidence="1 2" key="1">
    <citation type="submission" date="2022-04" db="EMBL/GenBank/DDBJ databases">
        <title>Positive selection, recombination, and allopatry shape intraspecific diversity of widespread and dominant cyanobacteria.</title>
        <authorList>
            <person name="Wei J."/>
            <person name="Shu W."/>
            <person name="Hu C."/>
        </authorList>
    </citation>
    <scope>NUCLEOTIDE SEQUENCE [LARGE SCALE GENOMIC DNA]</scope>
    <source>
        <strain evidence="1 2">GB2-A4</strain>
    </source>
</reference>
<keyword evidence="2" id="KW-1185">Reference proteome</keyword>
<gene>
    <name evidence="1" type="ORF">NC998_21180</name>
</gene>
<accession>A0ABV0JCW5</accession>
<dbReference type="RefSeq" id="WP_190440676.1">
    <property type="nucleotide sequence ID" value="NZ_JAMPKM010000015.1"/>
</dbReference>
<evidence type="ECO:0000313" key="1">
    <source>
        <dbReference type="EMBL" id="MEP0819616.1"/>
    </source>
</evidence>
<name>A0ABV0JCW5_9CYAN</name>
<organism evidence="1 2">
    <name type="scientific">Trichocoleus desertorum GB2-A4</name>
    <dbReference type="NCBI Taxonomy" id="2933944"/>
    <lineage>
        <taxon>Bacteria</taxon>
        <taxon>Bacillati</taxon>
        <taxon>Cyanobacteriota</taxon>
        <taxon>Cyanophyceae</taxon>
        <taxon>Leptolyngbyales</taxon>
        <taxon>Trichocoleusaceae</taxon>
        <taxon>Trichocoleus</taxon>
    </lineage>
</organism>
<proteinExistence type="predicted"/>
<evidence type="ECO:0000313" key="2">
    <source>
        <dbReference type="Proteomes" id="UP001464891"/>
    </source>
</evidence>
<comment type="caution">
    <text evidence="1">The sequence shown here is derived from an EMBL/GenBank/DDBJ whole genome shotgun (WGS) entry which is preliminary data.</text>
</comment>
<dbReference type="EMBL" id="JAMPKM010000015">
    <property type="protein sequence ID" value="MEP0819616.1"/>
    <property type="molecule type" value="Genomic_DNA"/>
</dbReference>
<protein>
    <submittedName>
        <fullName evidence="1">Uncharacterized protein</fullName>
    </submittedName>
</protein>